<evidence type="ECO:0000259" key="1">
    <source>
        <dbReference type="Pfam" id="PF01872"/>
    </source>
</evidence>
<gene>
    <name evidence="2" type="ORF">GB864_01290</name>
</gene>
<evidence type="ECO:0000313" key="3">
    <source>
        <dbReference type="Proteomes" id="UP000438182"/>
    </source>
</evidence>
<sequence>MRRVTYSMGCSLDGYISGPDGGFDWGAPSEEEFAFYLDELREADVHLLGRRLYETMVYWESDEHAAEWTDPEREWAVRWREMPKTVFSTTLGSVVGNTRLLDGGLVEEIERLRAEPGDGDIAIGGAGLARAAAEADLIDVYRPRFSPVIVGGGVPYFPQIARRFDLELIATRTFASGMIASDYRVVR</sequence>
<name>A0A6I4NRU5_9MICO</name>
<evidence type="ECO:0000313" key="2">
    <source>
        <dbReference type="EMBL" id="MWB97198.1"/>
    </source>
</evidence>
<dbReference type="EMBL" id="WSTA01000003">
    <property type="protein sequence ID" value="MWB97198.1"/>
    <property type="molecule type" value="Genomic_DNA"/>
</dbReference>
<dbReference type="GO" id="GO:0008703">
    <property type="term" value="F:5-amino-6-(5-phosphoribosylamino)uracil reductase activity"/>
    <property type="evidence" value="ECO:0007669"/>
    <property type="project" value="InterPro"/>
</dbReference>
<dbReference type="PANTHER" id="PTHR38011:SF11">
    <property type="entry name" value="2,5-DIAMINO-6-RIBOSYLAMINO-4(3H)-PYRIMIDINONE 5'-PHOSPHATE REDUCTASE"/>
    <property type="match status" value="1"/>
</dbReference>
<proteinExistence type="predicted"/>
<protein>
    <submittedName>
        <fullName evidence="2">Dihydrofolate reductase</fullName>
    </submittedName>
</protein>
<dbReference type="InterPro" id="IPR050765">
    <property type="entry name" value="Riboflavin_Biosynth_HTPR"/>
</dbReference>
<accession>A0A6I4NRU5</accession>
<dbReference type="SUPFAM" id="SSF53597">
    <property type="entry name" value="Dihydrofolate reductase-like"/>
    <property type="match status" value="1"/>
</dbReference>
<dbReference type="Proteomes" id="UP000438182">
    <property type="component" value="Unassembled WGS sequence"/>
</dbReference>
<dbReference type="InterPro" id="IPR024072">
    <property type="entry name" value="DHFR-like_dom_sf"/>
</dbReference>
<keyword evidence="3" id="KW-1185">Reference proteome</keyword>
<dbReference type="Gene3D" id="3.40.430.10">
    <property type="entry name" value="Dihydrofolate Reductase, subunit A"/>
    <property type="match status" value="1"/>
</dbReference>
<dbReference type="Pfam" id="PF01872">
    <property type="entry name" value="RibD_C"/>
    <property type="match status" value="1"/>
</dbReference>
<dbReference type="GO" id="GO:0009231">
    <property type="term" value="P:riboflavin biosynthetic process"/>
    <property type="evidence" value="ECO:0007669"/>
    <property type="project" value="InterPro"/>
</dbReference>
<feature type="domain" description="Bacterial bifunctional deaminase-reductase C-terminal" evidence="1">
    <location>
        <begin position="3"/>
        <end position="179"/>
    </location>
</feature>
<dbReference type="AlphaFoldDB" id="A0A6I4NRU5"/>
<dbReference type="PANTHER" id="PTHR38011">
    <property type="entry name" value="DIHYDROFOLATE REDUCTASE FAMILY PROTEIN (AFU_ORTHOLOGUE AFUA_8G06820)"/>
    <property type="match status" value="1"/>
</dbReference>
<comment type="caution">
    <text evidence="2">The sequence shown here is derived from an EMBL/GenBank/DDBJ whole genome shotgun (WGS) entry which is preliminary data.</text>
</comment>
<dbReference type="InterPro" id="IPR002734">
    <property type="entry name" value="RibDG_C"/>
</dbReference>
<reference evidence="2 3" key="1">
    <citation type="submission" date="2019-12" db="EMBL/GenBank/DDBJ databases">
        <authorList>
            <person name="Kim Y.S."/>
        </authorList>
    </citation>
    <scope>NUCLEOTIDE SEQUENCE [LARGE SCALE GENOMIC DNA]</scope>
    <source>
        <strain evidence="2 3">MMS17-SY077</strain>
    </source>
</reference>
<organism evidence="2 3">
    <name type="scientific">Agromyces seonyuensis</name>
    <dbReference type="NCBI Taxonomy" id="2662446"/>
    <lineage>
        <taxon>Bacteria</taxon>
        <taxon>Bacillati</taxon>
        <taxon>Actinomycetota</taxon>
        <taxon>Actinomycetes</taxon>
        <taxon>Micrococcales</taxon>
        <taxon>Microbacteriaceae</taxon>
        <taxon>Agromyces</taxon>
    </lineage>
</organism>
<dbReference type="RefSeq" id="WP_160422476.1">
    <property type="nucleotide sequence ID" value="NZ_WSTA01000003.1"/>
</dbReference>